<reference evidence="4" key="2">
    <citation type="submission" date="2021-08" db="EMBL/GenBank/DDBJ databases">
        <authorList>
            <person name="Dalcin Martins P."/>
        </authorList>
    </citation>
    <scope>NUCLEOTIDE SEQUENCE</scope>
    <source>
        <strain evidence="4">MAG_39</strain>
    </source>
</reference>
<dbReference type="SUPFAM" id="SSF63411">
    <property type="entry name" value="LuxS/MPP-like metallohydrolase"/>
    <property type="match status" value="2"/>
</dbReference>
<sequence>MSRKRNSPSIIKLVVLLVLIVGLMLPAGVFALEVKKNTAQNSLAVLQVERHNLPVVMVTLLIKASPLDEPPGKAGVAYLTSKLLTEGTARRSAAEISEEIEFLGASLEATTTADFTTISLSVLKKDVEKGFDLFADILLNPAFKEEELVRKKELIKGALRQREEDPSFVAGRAFIREVFGAHPYGRLVEGSIESVEGIRRNDVTAFYQRHYLPGNAILSIVGDLTPQELDSLMKKYLSGWQGKSAAENFTATPSEGRYPRYQGIKTVIINKNVTQANIVFGNVGMSRENPDYYAASVMNYILGGGGFASRLMRVVRDERGLTYGINSVFIPNKEPGQFEVGVQTKNESAGVVIEEILKQIRRIQTEPVTDQELVDAKAYLTGSFPRRLETSRKIADFLTAVQFYRLGDDYVEKYPGYINSVTKDDVLRVAKKYLTPENSVLVIVGNKDLLRLPQLQSP</sequence>
<protein>
    <submittedName>
        <fullName evidence="4">Insulinase family protein</fullName>
    </submittedName>
</protein>
<evidence type="ECO:0000313" key="5">
    <source>
        <dbReference type="Proteomes" id="UP000705867"/>
    </source>
</evidence>
<name>A0A953M3K3_9BACT</name>
<comment type="caution">
    <text evidence="4">The sequence shown here is derived from an EMBL/GenBank/DDBJ whole genome shotgun (WGS) entry which is preliminary data.</text>
</comment>
<comment type="similarity">
    <text evidence="1">Belongs to the peptidase M16 family.</text>
</comment>
<dbReference type="InterPro" id="IPR011249">
    <property type="entry name" value="Metalloenz_LuxS/M16"/>
</dbReference>
<dbReference type="GO" id="GO:0046872">
    <property type="term" value="F:metal ion binding"/>
    <property type="evidence" value="ECO:0007669"/>
    <property type="project" value="InterPro"/>
</dbReference>
<accession>A0A953M3K3</accession>
<evidence type="ECO:0000259" key="2">
    <source>
        <dbReference type="Pfam" id="PF00675"/>
    </source>
</evidence>
<evidence type="ECO:0000313" key="4">
    <source>
        <dbReference type="EMBL" id="MBZ0158325.1"/>
    </source>
</evidence>
<feature type="domain" description="Peptidase M16 C-terminal" evidence="3">
    <location>
        <begin position="198"/>
        <end position="379"/>
    </location>
</feature>
<dbReference type="InterPro" id="IPR011765">
    <property type="entry name" value="Pept_M16_N"/>
</dbReference>
<feature type="domain" description="Peptidase M16 N-terminal" evidence="2">
    <location>
        <begin position="48"/>
        <end position="174"/>
    </location>
</feature>
<dbReference type="Pfam" id="PF00675">
    <property type="entry name" value="Peptidase_M16"/>
    <property type="match status" value="1"/>
</dbReference>
<reference evidence="4" key="1">
    <citation type="journal article" date="2021" name="bioRxiv">
        <title>Unraveling nitrogen, sulfur and carbon metabolic pathways and microbial community transcriptional responses to substrate deprivation and toxicity stresses in a bioreactor mimicking anoxic brackish coastal sediment conditions.</title>
        <authorList>
            <person name="Martins P.D."/>
            <person name="Echeveste M.J."/>
            <person name="Arshad A."/>
            <person name="Kurth J."/>
            <person name="Ouboter H."/>
            <person name="Jetten M.S.M."/>
            <person name="Welte C.U."/>
        </authorList>
    </citation>
    <scope>NUCLEOTIDE SEQUENCE</scope>
    <source>
        <strain evidence="4">MAG_39</strain>
    </source>
</reference>
<dbReference type="Gene3D" id="3.30.830.10">
    <property type="entry name" value="Metalloenzyme, LuxS/M16 peptidase-like"/>
    <property type="match status" value="2"/>
</dbReference>
<gene>
    <name evidence="4" type="ORF">K8I29_19180</name>
</gene>
<evidence type="ECO:0000256" key="1">
    <source>
        <dbReference type="ARBA" id="ARBA00007261"/>
    </source>
</evidence>
<dbReference type="InterPro" id="IPR007863">
    <property type="entry name" value="Peptidase_M16_C"/>
</dbReference>
<dbReference type="PANTHER" id="PTHR11851">
    <property type="entry name" value="METALLOPROTEASE"/>
    <property type="match status" value="1"/>
</dbReference>
<dbReference type="PANTHER" id="PTHR11851:SF49">
    <property type="entry name" value="MITOCHONDRIAL-PROCESSING PEPTIDASE SUBUNIT ALPHA"/>
    <property type="match status" value="1"/>
</dbReference>
<dbReference type="Proteomes" id="UP000705867">
    <property type="component" value="Unassembled WGS sequence"/>
</dbReference>
<dbReference type="EMBL" id="JAIOIV010000148">
    <property type="protein sequence ID" value="MBZ0158325.1"/>
    <property type="molecule type" value="Genomic_DNA"/>
</dbReference>
<dbReference type="InterPro" id="IPR050361">
    <property type="entry name" value="MPP/UQCRC_Complex"/>
</dbReference>
<proteinExistence type="inferred from homology"/>
<dbReference type="Pfam" id="PF05193">
    <property type="entry name" value="Peptidase_M16_C"/>
    <property type="match status" value="1"/>
</dbReference>
<organism evidence="4 5">
    <name type="scientific">Candidatus Nitrobium versatile</name>
    <dbReference type="NCBI Taxonomy" id="2884831"/>
    <lineage>
        <taxon>Bacteria</taxon>
        <taxon>Pseudomonadati</taxon>
        <taxon>Nitrospirota</taxon>
        <taxon>Nitrospiria</taxon>
        <taxon>Nitrospirales</taxon>
        <taxon>Nitrospiraceae</taxon>
        <taxon>Candidatus Nitrobium</taxon>
    </lineage>
</organism>
<evidence type="ECO:0000259" key="3">
    <source>
        <dbReference type="Pfam" id="PF05193"/>
    </source>
</evidence>
<dbReference type="AlphaFoldDB" id="A0A953M3K3"/>